<gene>
    <name evidence="2" type="ORF">ACFSKW_51180</name>
</gene>
<sequence>MKAKQIRTIQRAVHLATGLAIVAYIYLAPPADSPAHTAIRWFVVPVLVVSGVAMWQWPRVRRLIRAKDRV</sequence>
<keyword evidence="1" id="KW-0812">Transmembrane</keyword>
<name>A0ABW4TFW0_9ACTN</name>
<dbReference type="Proteomes" id="UP001597368">
    <property type="component" value="Unassembled WGS sequence"/>
</dbReference>
<reference evidence="3" key="1">
    <citation type="journal article" date="2019" name="Int. J. Syst. Evol. Microbiol.">
        <title>The Global Catalogue of Microorganisms (GCM) 10K type strain sequencing project: providing services to taxonomists for standard genome sequencing and annotation.</title>
        <authorList>
            <consortium name="The Broad Institute Genomics Platform"/>
            <consortium name="The Broad Institute Genome Sequencing Center for Infectious Disease"/>
            <person name="Wu L."/>
            <person name="Ma J."/>
        </authorList>
    </citation>
    <scope>NUCLEOTIDE SEQUENCE [LARGE SCALE GENOMIC DNA]</scope>
    <source>
        <strain evidence="3">ICMP 6774ER</strain>
    </source>
</reference>
<evidence type="ECO:0000313" key="3">
    <source>
        <dbReference type="Proteomes" id="UP001597368"/>
    </source>
</evidence>
<evidence type="ECO:0000256" key="1">
    <source>
        <dbReference type="SAM" id="Phobius"/>
    </source>
</evidence>
<keyword evidence="3" id="KW-1185">Reference proteome</keyword>
<organism evidence="2 3">
    <name type="scientific">Nonomuraea mangrovi</name>
    <dbReference type="NCBI Taxonomy" id="2316207"/>
    <lineage>
        <taxon>Bacteria</taxon>
        <taxon>Bacillati</taxon>
        <taxon>Actinomycetota</taxon>
        <taxon>Actinomycetes</taxon>
        <taxon>Streptosporangiales</taxon>
        <taxon>Streptosporangiaceae</taxon>
        <taxon>Nonomuraea</taxon>
    </lineage>
</organism>
<dbReference type="EMBL" id="JBHUFV010000098">
    <property type="protein sequence ID" value="MFD1939850.1"/>
    <property type="molecule type" value="Genomic_DNA"/>
</dbReference>
<accession>A0ABW4TFW0</accession>
<keyword evidence="1" id="KW-0472">Membrane</keyword>
<feature type="transmembrane region" description="Helical" evidence="1">
    <location>
        <begin position="39"/>
        <end position="57"/>
    </location>
</feature>
<evidence type="ECO:0000313" key="2">
    <source>
        <dbReference type="EMBL" id="MFD1939850.1"/>
    </source>
</evidence>
<keyword evidence="1" id="KW-1133">Transmembrane helix</keyword>
<protein>
    <submittedName>
        <fullName evidence="2">Uncharacterized protein</fullName>
    </submittedName>
</protein>
<feature type="transmembrane region" description="Helical" evidence="1">
    <location>
        <begin position="12"/>
        <end position="27"/>
    </location>
</feature>
<dbReference type="RefSeq" id="WP_379582514.1">
    <property type="nucleotide sequence ID" value="NZ_JBHUFV010000098.1"/>
</dbReference>
<proteinExistence type="predicted"/>
<comment type="caution">
    <text evidence="2">The sequence shown here is derived from an EMBL/GenBank/DDBJ whole genome shotgun (WGS) entry which is preliminary data.</text>
</comment>